<feature type="domain" description="Acyltransferase 3" evidence="2">
    <location>
        <begin position="19"/>
        <end position="322"/>
    </location>
</feature>
<dbReference type="Proteomes" id="UP000249794">
    <property type="component" value="Unassembled WGS sequence"/>
</dbReference>
<feature type="transmembrane region" description="Helical" evidence="1">
    <location>
        <begin position="185"/>
        <end position="207"/>
    </location>
</feature>
<evidence type="ECO:0000313" key="3">
    <source>
        <dbReference type="EMBL" id="PZO54408.1"/>
    </source>
</evidence>
<dbReference type="InterPro" id="IPR002656">
    <property type="entry name" value="Acyl_transf_3_dom"/>
</dbReference>
<reference evidence="3 4" key="2">
    <citation type="submission" date="2018-06" db="EMBL/GenBank/DDBJ databases">
        <title>Metagenomic assembly of (sub)arctic Cyanobacteria and their associated microbiome from non-axenic cultures.</title>
        <authorList>
            <person name="Baurain D."/>
        </authorList>
    </citation>
    <scope>NUCLEOTIDE SEQUENCE [LARGE SCALE GENOMIC DNA]</scope>
    <source>
        <strain evidence="3">ULC027bin1</strain>
    </source>
</reference>
<dbReference type="InterPro" id="IPR052734">
    <property type="entry name" value="Nod_factor_acetyltransferase"/>
</dbReference>
<feature type="transmembrane region" description="Helical" evidence="1">
    <location>
        <begin position="160"/>
        <end position="179"/>
    </location>
</feature>
<dbReference type="EMBL" id="QBMP01000115">
    <property type="protein sequence ID" value="PZO54408.1"/>
    <property type="molecule type" value="Genomic_DNA"/>
</dbReference>
<feature type="transmembrane region" description="Helical" evidence="1">
    <location>
        <begin position="308"/>
        <end position="331"/>
    </location>
</feature>
<organism evidence="3 4">
    <name type="scientific">Phormidesmis priestleyi</name>
    <dbReference type="NCBI Taxonomy" id="268141"/>
    <lineage>
        <taxon>Bacteria</taxon>
        <taxon>Bacillati</taxon>
        <taxon>Cyanobacteriota</taxon>
        <taxon>Cyanophyceae</taxon>
        <taxon>Leptolyngbyales</taxon>
        <taxon>Leptolyngbyaceae</taxon>
        <taxon>Phormidesmis</taxon>
    </lineage>
</organism>
<dbReference type="PANTHER" id="PTHR37312">
    <property type="entry name" value="MEMBRANE-BOUND ACYLTRANSFERASE YKRP-RELATED"/>
    <property type="match status" value="1"/>
</dbReference>
<keyword evidence="1" id="KW-0472">Membrane</keyword>
<keyword evidence="1" id="KW-0812">Transmembrane</keyword>
<feature type="transmembrane region" description="Helical" evidence="1">
    <location>
        <begin position="214"/>
        <end position="231"/>
    </location>
</feature>
<dbReference type="Pfam" id="PF01757">
    <property type="entry name" value="Acyl_transf_3"/>
    <property type="match status" value="1"/>
</dbReference>
<protein>
    <recommendedName>
        <fullName evidence="2">Acyltransferase 3 domain-containing protein</fullName>
    </recommendedName>
</protein>
<evidence type="ECO:0000256" key="1">
    <source>
        <dbReference type="SAM" id="Phobius"/>
    </source>
</evidence>
<dbReference type="PANTHER" id="PTHR37312:SF1">
    <property type="entry name" value="MEMBRANE-BOUND ACYLTRANSFERASE YKRP-RELATED"/>
    <property type="match status" value="1"/>
</dbReference>
<proteinExistence type="predicted"/>
<feature type="transmembrane region" description="Helical" evidence="1">
    <location>
        <begin position="44"/>
        <end position="63"/>
    </location>
</feature>
<dbReference type="AlphaFoldDB" id="A0A2W4ZHI8"/>
<dbReference type="GO" id="GO:0016747">
    <property type="term" value="F:acyltransferase activity, transferring groups other than amino-acyl groups"/>
    <property type="evidence" value="ECO:0007669"/>
    <property type="project" value="InterPro"/>
</dbReference>
<accession>A0A2W4ZHI8</accession>
<comment type="caution">
    <text evidence="3">The sequence shown here is derived from an EMBL/GenBank/DDBJ whole genome shotgun (WGS) entry which is preliminary data.</text>
</comment>
<name>A0A2W4ZHI8_9CYAN</name>
<reference evidence="4" key="1">
    <citation type="submission" date="2018-04" db="EMBL/GenBank/DDBJ databases">
        <authorList>
            <person name="Cornet L."/>
        </authorList>
    </citation>
    <scope>NUCLEOTIDE SEQUENCE [LARGE SCALE GENOMIC DNA]</scope>
</reference>
<sequence length="353" mass="39127">MINFTGRLSINCMKNRDLQLDIAKGIAIYSVVLGHLDTGLKGQIIYLFHMPFFFIISGYFHQLDHQEGRYLRKKAVSLLIPYFVYLLILKLPSMMPFYNQFIQQPSVEVIISFAKHIAKLILGGDTLTGTVGIFWFVTCLFITQQGFNFIALRVKSTQKIIAIATALYGLSCLDQISPIHLGLPWAANVTCCAFLFYAVGSIYGDYIFKAENRLLILSAVAISVFSILLIASGVELSFNMKQAYYGLFILSPLAALSLTKLLSFSAGLLSTNTLIASSLALVGKASITIMFFHRVVEMYLPRSFPGGSIAAAIFSTAICCILHQMLTATPVSRALFLGSRRDFGWLTNWRTSA</sequence>
<feature type="transmembrane region" description="Helical" evidence="1">
    <location>
        <begin position="75"/>
        <end position="98"/>
    </location>
</feature>
<keyword evidence="1" id="KW-1133">Transmembrane helix</keyword>
<gene>
    <name evidence="3" type="ORF">DCF15_11790</name>
</gene>
<evidence type="ECO:0000313" key="4">
    <source>
        <dbReference type="Proteomes" id="UP000249794"/>
    </source>
</evidence>
<evidence type="ECO:0000259" key="2">
    <source>
        <dbReference type="Pfam" id="PF01757"/>
    </source>
</evidence>